<comment type="caution">
    <text evidence="2">The sequence shown here is derived from an EMBL/GenBank/DDBJ whole genome shotgun (WGS) entry which is preliminary data.</text>
</comment>
<organism evidence="2 3">
    <name type="scientific">Paenibacillus paeoniae</name>
    <dbReference type="NCBI Taxonomy" id="2292705"/>
    <lineage>
        <taxon>Bacteria</taxon>
        <taxon>Bacillati</taxon>
        <taxon>Bacillota</taxon>
        <taxon>Bacilli</taxon>
        <taxon>Bacillales</taxon>
        <taxon>Paenibacillaceae</taxon>
        <taxon>Paenibacillus</taxon>
    </lineage>
</organism>
<dbReference type="AlphaFoldDB" id="A0A371PM71"/>
<dbReference type="EMBL" id="QUBQ01000001">
    <property type="protein sequence ID" value="REK77271.1"/>
    <property type="molecule type" value="Genomic_DNA"/>
</dbReference>
<accession>A0A371PM71</accession>
<name>A0A371PM71_9BACL</name>
<dbReference type="Proteomes" id="UP000261905">
    <property type="component" value="Unassembled WGS sequence"/>
</dbReference>
<dbReference type="OrthoDB" id="2660843at2"/>
<proteinExistence type="predicted"/>
<reference evidence="2 3" key="1">
    <citation type="submission" date="2018-08" db="EMBL/GenBank/DDBJ databases">
        <title>Paenibacillus sp. M4BSY-1, whole genome shotgun sequence.</title>
        <authorList>
            <person name="Tuo L."/>
        </authorList>
    </citation>
    <scope>NUCLEOTIDE SEQUENCE [LARGE SCALE GENOMIC DNA]</scope>
    <source>
        <strain evidence="2 3">M4BSY-1</strain>
    </source>
</reference>
<feature type="transmembrane region" description="Helical" evidence="1">
    <location>
        <begin position="171"/>
        <end position="191"/>
    </location>
</feature>
<dbReference type="Pfam" id="PF24124">
    <property type="entry name" value="YphA"/>
    <property type="match status" value="1"/>
</dbReference>
<evidence type="ECO:0000256" key="1">
    <source>
        <dbReference type="SAM" id="Phobius"/>
    </source>
</evidence>
<protein>
    <submittedName>
        <fullName evidence="2">Uncharacterized protein</fullName>
    </submittedName>
</protein>
<gene>
    <name evidence="2" type="ORF">DX130_09795</name>
</gene>
<dbReference type="RefSeq" id="WP_116044780.1">
    <property type="nucleotide sequence ID" value="NZ_QUBQ01000001.1"/>
</dbReference>
<sequence>MIPGYISVLLLLIVSILWATGWRDFLAPNIRTGWAVTVTLAIAVMLMFPIWFSPLASEPDIQIHASAVLMLAVSSIMLWRSARDGGMGYFMLCALMLAIVWGSAKSLYSHETMFYWLDPIWDMPVWGGILCSAFTSEGRNQLVLVAWGAALGDFVEALLRDGSLHASIGSLAWWDSVMIAFCSAVAATILLRIGRAVGGRISAAWFYLRGGRSS</sequence>
<evidence type="ECO:0000313" key="2">
    <source>
        <dbReference type="EMBL" id="REK77271.1"/>
    </source>
</evidence>
<keyword evidence="1" id="KW-1133">Transmembrane helix</keyword>
<feature type="transmembrane region" description="Helical" evidence="1">
    <location>
        <begin position="6"/>
        <end position="22"/>
    </location>
</feature>
<feature type="transmembrane region" description="Helical" evidence="1">
    <location>
        <begin position="86"/>
        <end position="104"/>
    </location>
</feature>
<dbReference type="InterPro" id="IPR014617">
    <property type="entry name" value="YphA_Bacsu"/>
</dbReference>
<feature type="transmembrane region" description="Helical" evidence="1">
    <location>
        <begin position="61"/>
        <end position="79"/>
    </location>
</feature>
<feature type="transmembrane region" description="Helical" evidence="1">
    <location>
        <begin position="34"/>
        <end position="55"/>
    </location>
</feature>
<keyword evidence="3" id="KW-1185">Reference proteome</keyword>
<keyword evidence="1" id="KW-0812">Transmembrane</keyword>
<evidence type="ECO:0000313" key="3">
    <source>
        <dbReference type="Proteomes" id="UP000261905"/>
    </source>
</evidence>
<keyword evidence="1" id="KW-0472">Membrane</keyword>